<dbReference type="GO" id="GO:0005524">
    <property type="term" value="F:ATP binding"/>
    <property type="evidence" value="ECO:0007669"/>
    <property type="project" value="UniProtKB-KW"/>
</dbReference>
<proteinExistence type="predicted"/>
<dbReference type="Gene3D" id="3.40.50.300">
    <property type="entry name" value="P-loop containing nucleotide triphosphate hydrolases"/>
    <property type="match status" value="1"/>
</dbReference>
<evidence type="ECO:0000256" key="2">
    <source>
        <dbReference type="ARBA" id="ARBA00022741"/>
    </source>
</evidence>
<sequence>MIKVEKLFFTYPGRKEPTLKGMDFTIKKGEIFGFLGPSGAGKSTAQKILIGMLKNYQGGVHIFDQEVSQVRRSYYERIGVAFEFPNFYQRLTAIENLSLFRNLYAGDTAVPAQLLTEMGLMESAHMKVAAYSKGMKMRLNLCRALLNNPDILFLDEPTSGLDPLNAKKVKDKIISLKEEGKTILITTHNMSTADEICDRVAFIVDGKIELINSPRNLRVLHNKRKVRLEYRRKDHQLVTSEFDLQGIGTNHDFLGILQTHNVETIHTQEATLEDIFINVTGRGLK</sequence>
<dbReference type="PROSITE" id="PS00211">
    <property type="entry name" value="ABC_TRANSPORTER_1"/>
    <property type="match status" value="1"/>
</dbReference>
<dbReference type="GO" id="GO:0016887">
    <property type="term" value="F:ATP hydrolysis activity"/>
    <property type="evidence" value="ECO:0007669"/>
    <property type="project" value="InterPro"/>
</dbReference>
<name>A0AAW5BB60_9BACI</name>
<evidence type="ECO:0000256" key="1">
    <source>
        <dbReference type="ARBA" id="ARBA00022448"/>
    </source>
</evidence>
<dbReference type="Proteomes" id="UP001199631">
    <property type="component" value="Unassembled WGS sequence"/>
</dbReference>
<feature type="domain" description="ABC transporter" evidence="4">
    <location>
        <begin position="2"/>
        <end position="230"/>
    </location>
</feature>
<dbReference type="EMBL" id="JAIFZM010000016">
    <property type="protein sequence ID" value="MCG3420660.1"/>
    <property type="molecule type" value="Genomic_DNA"/>
</dbReference>
<evidence type="ECO:0000313" key="5">
    <source>
        <dbReference type="EMBL" id="MCG3420660.1"/>
    </source>
</evidence>
<comment type="caution">
    <text evidence="5">The sequence shown here is derived from an EMBL/GenBank/DDBJ whole genome shotgun (WGS) entry which is preliminary data.</text>
</comment>
<dbReference type="InterPro" id="IPR017871">
    <property type="entry name" value="ABC_transporter-like_CS"/>
</dbReference>
<evidence type="ECO:0000313" key="6">
    <source>
        <dbReference type="Proteomes" id="UP001199631"/>
    </source>
</evidence>
<dbReference type="PANTHER" id="PTHR42711">
    <property type="entry name" value="ABC TRANSPORTER ATP-BINDING PROTEIN"/>
    <property type="match status" value="1"/>
</dbReference>
<keyword evidence="6" id="KW-1185">Reference proteome</keyword>
<evidence type="ECO:0000256" key="3">
    <source>
        <dbReference type="ARBA" id="ARBA00022840"/>
    </source>
</evidence>
<dbReference type="AlphaFoldDB" id="A0AAW5BB60"/>
<dbReference type="InterPro" id="IPR027417">
    <property type="entry name" value="P-loop_NTPase"/>
</dbReference>
<dbReference type="PANTHER" id="PTHR42711:SF18">
    <property type="entry name" value="ABC TRANSPORTER, ATP-BINDING PROTEIN"/>
    <property type="match status" value="1"/>
</dbReference>
<dbReference type="InterPro" id="IPR003593">
    <property type="entry name" value="AAA+_ATPase"/>
</dbReference>
<dbReference type="InterPro" id="IPR050763">
    <property type="entry name" value="ABC_transporter_ATP-binding"/>
</dbReference>
<keyword evidence="3 5" id="KW-0067">ATP-binding</keyword>
<dbReference type="RefSeq" id="WP_238021031.1">
    <property type="nucleotide sequence ID" value="NZ_JAIFZM010000016.1"/>
</dbReference>
<dbReference type="SMART" id="SM00382">
    <property type="entry name" value="AAA"/>
    <property type="match status" value="1"/>
</dbReference>
<dbReference type="SUPFAM" id="SSF52540">
    <property type="entry name" value="P-loop containing nucleoside triphosphate hydrolases"/>
    <property type="match status" value="1"/>
</dbReference>
<dbReference type="PROSITE" id="PS50893">
    <property type="entry name" value="ABC_TRANSPORTER_2"/>
    <property type="match status" value="1"/>
</dbReference>
<evidence type="ECO:0000259" key="4">
    <source>
        <dbReference type="PROSITE" id="PS50893"/>
    </source>
</evidence>
<keyword evidence="1" id="KW-0813">Transport</keyword>
<protein>
    <submittedName>
        <fullName evidence="5">ABC transporter ATP-binding protein</fullName>
    </submittedName>
</protein>
<keyword evidence="2" id="KW-0547">Nucleotide-binding</keyword>
<dbReference type="InterPro" id="IPR003439">
    <property type="entry name" value="ABC_transporter-like_ATP-bd"/>
</dbReference>
<accession>A0AAW5BB60</accession>
<reference evidence="5 6" key="1">
    <citation type="journal article" date="2022" name="Evol. Bioinform. Online">
        <title>Draft Genome Sequence of Oceanobacillus jordanicus Strain GSFE11, a Halotolerant Plant Growth-Promoting Bacterial Endophyte Isolated From the Jordan Valley.</title>
        <authorList>
            <person name="Alhindi T."/>
            <person name="Albdaiwi R."/>
        </authorList>
    </citation>
    <scope>NUCLEOTIDE SEQUENCE [LARGE SCALE GENOMIC DNA]</scope>
    <source>
        <strain evidence="5 6">GSFE11</strain>
    </source>
</reference>
<dbReference type="Pfam" id="PF00005">
    <property type="entry name" value="ABC_tran"/>
    <property type="match status" value="1"/>
</dbReference>
<organism evidence="5 6">
    <name type="scientific">Oceanobacillus jordanicus</name>
    <dbReference type="NCBI Taxonomy" id="2867266"/>
    <lineage>
        <taxon>Bacteria</taxon>
        <taxon>Bacillati</taxon>
        <taxon>Bacillota</taxon>
        <taxon>Bacilli</taxon>
        <taxon>Bacillales</taxon>
        <taxon>Bacillaceae</taxon>
        <taxon>Oceanobacillus</taxon>
    </lineage>
</organism>
<gene>
    <name evidence="5" type="ORF">K3T81_16050</name>
</gene>
<dbReference type="CDD" id="cd03230">
    <property type="entry name" value="ABC_DR_subfamily_A"/>
    <property type="match status" value="1"/>
</dbReference>